<comment type="caution">
    <text evidence="1">The sequence shown here is derived from an EMBL/GenBank/DDBJ whole genome shotgun (WGS) entry which is preliminary data.</text>
</comment>
<protein>
    <submittedName>
        <fullName evidence="1">Uncharacterized protein</fullName>
    </submittedName>
</protein>
<evidence type="ECO:0000313" key="1">
    <source>
        <dbReference type="EMBL" id="PNX58817.1"/>
    </source>
</evidence>
<gene>
    <name evidence="1" type="ORF">L195_g059377</name>
</gene>
<name>A0A2K3JXP5_TRIPR</name>
<sequence>NKVPALIPIEILAGWWKDVAKDATASRTRTPRYENICSLPPNLTTSKDFNINRMETLS</sequence>
<proteinExistence type="predicted"/>
<feature type="non-terminal residue" evidence="1">
    <location>
        <position position="1"/>
    </location>
</feature>
<dbReference type="EMBL" id="ASHM01129334">
    <property type="protein sequence ID" value="PNX58817.1"/>
    <property type="molecule type" value="Genomic_DNA"/>
</dbReference>
<dbReference type="Proteomes" id="UP000236291">
    <property type="component" value="Unassembled WGS sequence"/>
</dbReference>
<reference evidence="1 2" key="1">
    <citation type="journal article" date="2014" name="Am. J. Bot.">
        <title>Genome assembly and annotation for red clover (Trifolium pratense; Fabaceae).</title>
        <authorList>
            <person name="Istvanek J."/>
            <person name="Jaros M."/>
            <person name="Krenek A."/>
            <person name="Repkova J."/>
        </authorList>
    </citation>
    <scope>NUCLEOTIDE SEQUENCE [LARGE SCALE GENOMIC DNA]</scope>
    <source>
        <strain evidence="2">cv. Tatra</strain>
        <tissue evidence="1">Young leaves</tissue>
    </source>
</reference>
<organism evidence="1 2">
    <name type="scientific">Trifolium pratense</name>
    <name type="common">Red clover</name>
    <dbReference type="NCBI Taxonomy" id="57577"/>
    <lineage>
        <taxon>Eukaryota</taxon>
        <taxon>Viridiplantae</taxon>
        <taxon>Streptophyta</taxon>
        <taxon>Embryophyta</taxon>
        <taxon>Tracheophyta</taxon>
        <taxon>Spermatophyta</taxon>
        <taxon>Magnoliopsida</taxon>
        <taxon>eudicotyledons</taxon>
        <taxon>Gunneridae</taxon>
        <taxon>Pentapetalae</taxon>
        <taxon>rosids</taxon>
        <taxon>fabids</taxon>
        <taxon>Fabales</taxon>
        <taxon>Fabaceae</taxon>
        <taxon>Papilionoideae</taxon>
        <taxon>50 kb inversion clade</taxon>
        <taxon>NPAAA clade</taxon>
        <taxon>Hologalegina</taxon>
        <taxon>IRL clade</taxon>
        <taxon>Trifolieae</taxon>
        <taxon>Trifolium</taxon>
    </lineage>
</organism>
<evidence type="ECO:0000313" key="2">
    <source>
        <dbReference type="Proteomes" id="UP000236291"/>
    </source>
</evidence>
<dbReference type="AlphaFoldDB" id="A0A2K3JXP5"/>
<accession>A0A2K3JXP5</accession>
<reference evidence="1 2" key="2">
    <citation type="journal article" date="2017" name="Front. Plant Sci.">
        <title>Gene Classification and Mining of Molecular Markers Useful in Red Clover (Trifolium pratense) Breeding.</title>
        <authorList>
            <person name="Istvanek J."/>
            <person name="Dluhosova J."/>
            <person name="Dluhos P."/>
            <person name="Patkova L."/>
            <person name="Nedelnik J."/>
            <person name="Repkova J."/>
        </authorList>
    </citation>
    <scope>NUCLEOTIDE SEQUENCE [LARGE SCALE GENOMIC DNA]</scope>
    <source>
        <strain evidence="2">cv. Tatra</strain>
        <tissue evidence="1">Young leaves</tissue>
    </source>
</reference>